<evidence type="ECO:0000313" key="2">
    <source>
        <dbReference type="Proteomes" id="UP000249739"/>
    </source>
</evidence>
<dbReference type="Proteomes" id="UP000249739">
    <property type="component" value="Unassembled WGS sequence"/>
</dbReference>
<sequence length="94" mass="10560">MQTSKHGENKMLSPSHILHITHPQVTSAYIKQDLDGKQSGKQVLVLETAIEVGAGEQEDDRYLDLLVDLPEIKQSVEMQFGDISRVDIRSSTFH</sequence>
<name>A0A2W5FI63_9BACT</name>
<evidence type="ECO:0000313" key="1">
    <source>
        <dbReference type="EMBL" id="PZP55601.1"/>
    </source>
</evidence>
<dbReference type="AlphaFoldDB" id="A0A2W5FI63"/>
<organism evidence="1 2">
    <name type="scientific">Micavibrio aeruginosavorus</name>
    <dbReference type="NCBI Taxonomy" id="349221"/>
    <lineage>
        <taxon>Bacteria</taxon>
        <taxon>Pseudomonadati</taxon>
        <taxon>Bdellovibrionota</taxon>
        <taxon>Bdellovibrionia</taxon>
        <taxon>Bdellovibrionales</taxon>
        <taxon>Pseudobdellovibrionaceae</taxon>
        <taxon>Micavibrio</taxon>
    </lineage>
</organism>
<proteinExistence type="predicted"/>
<reference evidence="1 2" key="1">
    <citation type="submission" date="2017-08" db="EMBL/GenBank/DDBJ databases">
        <title>Infants hospitalized years apart are colonized by the same room-sourced microbial strains.</title>
        <authorList>
            <person name="Brooks B."/>
            <person name="Olm M.R."/>
            <person name="Firek B.A."/>
            <person name="Baker R."/>
            <person name="Thomas B.C."/>
            <person name="Morowitz M.J."/>
            <person name="Banfield J.F."/>
        </authorList>
    </citation>
    <scope>NUCLEOTIDE SEQUENCE [LARGE SCALE GENOMIC DNA]</scope>
    <source>
        <strain evidence="1">S2_006_000_R2_64</strain>
    </source>
</reference>
<protein>
    <submittedName>
        <fullName evidence="1">Uncharacterized protein</fullName>
    </submittedName>
</protein>
<dbReference type="EMBL" id="QFOT01000060">
    <property type="protein sequence ID" value="PZP55601.1"/>
    <property type="molecule type" value="Genomic_DNA"/>
</dbReference>
<accession>A0A2W5FI63</accession>
<gene>
    <name evidence="1" type="ORF">DI586_06345</name>
</gene>
<comment type="caution">
    <text evidence="1">The sequence shown here is derived from an EMBL/GenBank/DDBJ whole genome shotgun (WGS) entry which is preliminary data.</text>
</comment>